<name>A0A6P1M8R9_9BACT</name>
<dbReference type="InterPro" id="IPR003323">
    <property type="entry name" value="OTU_dom"/>
</dbReference>
<feature type="transmembrane region" description="Helical" evidence="6">
    <location>
        <begin position="373"/>
        <end position="391"/>
    </location>
</feature>
<feature type="transmembrane region" description="Helical" evidence="6">
    <location>
        <begin position="186"/>
        <end position="204"/>
    </location>
</feature>
<sequence>MKIGERTVNNALFNTVSGVIPLILSFVFWPYIVDKLGDASYGIFALVTTVIGYFSLLDLGLGNAVVKYVAQYAGRDHDHTESIIGTAMTVFLIAGMLGVLLILSIARMLATKWLKVPQELIDIAFYSFCAASLGFFMTILLTLFTAIINGLSRYDISGSAMAVMGVTTTIGSVLLLRAGFGLLHLVWLNILIPFIVVLFYVLMVRRLMPGISLRLRLRISTLKEILHFGMFAMLSRLTDVISNQVNLLVIGAILGVASVTYYVIPFTILSRLTNLLCRIGMVIFPAISELQGQQRHDTIRELYLTTSRIIFSFATAFMLPLLIFGVHFLRLWMDPEFAQRGGPVLQIITVGVFLSLCTNVPTFVVNGLGHPKISGLAAVSTALLFFILMLPGAFWGGIIGVAAAQLISAAVIAPLFIRYVNCRVLHLPLRMLLGEAYARPLLAAAVAAVPMLLVPQGRIESLLVLLAVMGAGMCFYFFVALLLGVYQERERRVLMEYIQRKWNSLRRKSVL</sequence>
<protein>
    <submittedName>
        <fullName evidence="8">Oligosaccharide flippase family protein</fullName>
    </submittedName>
</protein>
<feature type="transmembrane region" description="Helical" evidence="6">
    <location>
        <begin position="247"/>
        <end position="269"/>
    </location>
</feature>
<feature type="transmembrane region" description="Helical" evidence="6">
    <location>
        <begin position="160"/>
        <end position="180"/>
    </location>
</feature>
<keyword evidence="2" id="KW-1003">Cell membrane</keyword>
<feature type="transmembrane region" description="Helical" evidence="6">
    <location>
        <begin position="462"/>
        <end position="486"/>
    </location>
</feature>
<evidence type="ECO:0000256" key="3">
    <source>
        <dbReference type="ARBA" id="ARBA00022692"/>
    </source>
</evidence>
<feature type="transmembrane region" description="Helical" evidence="6">
    <location>
        <begin position="437"/>
        <end position="456"/>
    </location>
</feature>
<gene>
    <name evidence="8" type="ORF">GT409_12795</name>
</gene>
<evidence type="ECO:0000259" key="7">
    <source>
        <dbReference type="PROSITE" id="PS50802"/>
    </source>
</evidence>
<evidence type="ECO:0000256" key="1">
    <source>
        <dbReference type="ARBA" id="ARBA00004651"/>
    </source>
</evidence>
<dbReference type="EMBL" id="CP047593">
    <property type="protein sequence ID" value="QHI70281.1"/>
    <property type="molecule type" value="Genomic_DNA"/>
</dbReference>
<feature type="transmembrane region" description="Helical" evidence="6">
    <location>
        <begin position="82"/>
        <end position="103"/>
    </location>
</feature>
<dbReference type="PANTHER" id="PTHR30250:SF26">
    <property type="entry name" value="PSMA PROTEIN"/>
    <property type="match status" value="1"/>
</dbReference>
<evidence type="ECO:0000256" key="5">
    <source>
        <dbReference type="ARBA" id="ARBA00023136"/>
    </source>
</evidence>
<keyword evidence="5 6" id="KW-0472">Membrane</keyword>
<keyword evidence="9" id="KW-1185">Reference proteome</keyword>
<feature type="domain" description="OTU" evidence="7">
    <location>
        <begin position="463"/>
        <end position="511"/>
    </location>
</feature>
<dbReference type="Proteomes" id="UP000464954">
    <property type="component" value="Chromosome"/>
</dbReference>
<feature type="transmembrane region" description="Helical" evidence="6">
    <location>
        <begin position="12"/>
        <end position="33"/>
    </location>
</feature>
<keyword evidence="3 6" id="KW-0812">Transmembrane</keyword>
<feature type="transmembrane region" description="Helical" evidence="6">
    <location>
        <begin position="39"/>
        <end position="61"/>
    </location>
</feature>
<dbReference type="PANTHER" id="PTHR30250">
    <property type="entry name" value="PST FAMILY PREDICTED COLANIC ACID TRANSPORTER"/>
    <property type="match status" value="1"/>
</dbReference>
<dbReference type="InterPro" id="IPR050833">
    <property type="entry name" value="Poly_Biosynth_Transport"/>
</dbReference>
<dbReference type="KEGG" id="taer:GT409_12795"/>
<feature type="transmembrane region" description="Helical" evidence="6">
    <location>
        <begin position="123"/>
        <end position="148"/>
    </location>
</feature>
<accession>A0A6P1M8R9</accession>
<dbReference type="AlphaFoldDB" id="A0A6P1M8R9"/>
<dbReference type="InterPro" id="IPR002797">
    <property type="entry name" value="Polysacc_synth"/>
</dbReference>
<feature type="transmembrane region" description="Helical" evidence="6">
    <location>
        <begin position="397"/>
        <end position="417"/>
    </location>
</feature>
<dbReference type="RefSeq" id="WP_160629458.1">
    <property type="nucleotide sequence ID" value="NZ_CP047593.1"/>
</dbReference>
<proteinExistence type="predicted"/>
<dbReference type="Pfam" id="PF01943">
    <property type="entry name" value="Polysacc_synt"/>
    <property type="match status" value="1"/>
</dbReference>
<feature type="transmembrane region" description="Helical" evidence="6">
    <location>
        <begin position="309"/>
        <end position="332"/>
    </location>
</feature>
<evidence type="ECO:0000256" key="2">
    <source>
        <dbReference type="ARBA" id="ARBA00022475"/>
    </source>
</evidence>
<dbReference type="GO" id="GO:0005886">
    <property type="term" value="C:plasma membrane"/>
    <property type="evidence" value="ECO:0007669"/>
    <property type="project" value="UniProtKB-SubCell"/>
</dbReference>
<organism evidence="8 9">
    <name type="scientific">Tichowtungia aerotolerans</name>
    <dbReference type="NCBI Taxonomy" id="2697043"/>
    <lineage>
        <taxon>Bacteria</taxon>
        <taxon>Pseudomonadati</taxon>
        <taxon>Kiritimatiellota</taxon>
        <taxon>Tichowtungiia</taxon>
        <taxon>Tichowtungiales</taxon>
        <taxon>Tichowtungiaceae</taxon>
        <taxon>Tichowtungia</taxon>
    </lineage>
</organism>
<feature type="transmembrane region" description="Helical" evidence="6">
    <location>
        <begin position="344"/>
        <end position="366"/>
    </location>
</feature>
<keyword evidence="4 6" id="KW-1133">Transmembrane helix</keyword>
<dbReference type="PROSITE" id="PS50802">
    <property type="entry name" value="OTU"/>
    <property type="match status" value="1"/>
</dbReference>
<evidence type="ECO:0000313" key="9">
    <source>
        <dbReference type="Proteomes" id="UP000464954"/>
    </source>
</evidence>
<evidence type="ECO:0000313" key="8">
    <source>
        <dbReference type="EMBL" id="QHI70281.1"/>
    </source>
</evidence>
<comment type="subcellular location">
    <subcellularLocation>
        <location evidence="1">Cell membrane</location>
        <topology evidence="1">Multi-pass membrane protein</topology>
    </subcellularLocation>
</comment>
<evidence type="ECO:0000256" key="4">
    <source>
        <dbReference type="ARBA" id="ARBA00022989"/>
    </source>
</evidence>
<reference evidence="8 9" key="1">
    <citation type="submission" date="2020-01" db="EMBL/GenBank/DDBJ databases">
        <title>Ponticoccus aerotolerans gen. nov., sp. nov., an anaerobic bacterium and proposal of Ponticoccusceae fam. nov., Ponticoccusles ord. nov. and Ponticoccuse classis nov. in the phylum Kiritimatiellaeota.</title>
        <authorList>
            <person name="Zhou L.Y."/>
            <person name="Du Z.J."/>
        </authorList>
    </citation>
    <scope>NUCLEOTIDE SEQUENCE [LARGE SCALE GENOMIC DNA]</scope>
    <source>
        <strain evidence="8 9">S-5007</strain>
    </source>
</reference>
<evidence type="ECO:0000256" key="6">
    <source>
        <dbReference type="SAM" id="Phobius"/>
    </source>
</evidence>